<dbReference type="Pfam" id="PF02156">
    <property type="entry name" value="Glyco_hydro_26"/>
    <property type="match status" value="1"/>
</dbReference>
<sequence>MKNFQKAWITLLTVVLMMSIMSPVLASSEKKQTGQAAGMQKKINLADSEATASTRSLFVYLQSIRGKQTLFGQQHATDEVLSAKSGTGPASDAKSAVGDYPALFGWDTLSLEGFEKPGSTSNTPEQNRDNLVKSMRQAYDMGGVLTLSSHMPNFVTGKDFYDTSGNVVSHILPGGDKHKQYNAFLDRIADFALHLKDGKGNNIPVIFRPFHEQNGGWFWWGAPYATKEQYIEIYRYTVEYLRDVKGVHNFLYAFSPGSPFNNLDSAYLKTYPGDDYVDILGFDTYYDGSNQGWFDTVVDDAKLISKLADSKGKVAAFTEFGYSGVKPTGTADKNFYTKLIRAMQSDPDASRMAYMLTWANFNYDSIFVPYRNSAQYGDHELLPDFVNYYKDPYTYFSRDLKNVYKNKAVTVKEQPFMHIVSPTGQETIRTNTTTIRARVLNQNVSKVVYSIGNSTTEYPMTLAKNGYYQADWTPSADLNGKGTELTVKTYAKNKTMLKQTITVYVGIPEISLKTISFEKGIDEVRNNGTWPAEMESQFSFAKLGDDGKLRIDVKNMVSSDSWQELKIGLPKISAVDLKDVNRVAFDAWIPVSAGSKNPDANLHAAAELSPSTSKFETKAPAKLTAMDTVTVGGTVYGKYTASIDLTDDKLRQAAEGLSIALIGSGLEYSGPLYVDNIRLINAYTGESTDPNLVDGFEGYKGSNDLLRAAYSPNGDANTISLDTAHKAAGDYGLKFDYTLAGQGYTGVTLNLGSRDWSSRNKLKFWLEPDGKNKKLVIQVKANDVSFEYYPSLTDTTPRWVEIPFEDFVVASWDTSNAGKKLDAVSAAKVQAFSVYVNAPAGESYTKDNPFKSIIYIDGIEAISSN</sequence>
<keyword evidence="3 4" id="KW-0326">Glycosidase</keyword>
<comment type="similarity">
    <text evidence="1 4">Belongs to the glycosyl hydrolase 26 family.</text>
</comment>
<protein>
    <submittedName>
        <fullName evidence="7">Mannanase</fullName>
    </submittedName>
</protein>
<dbReference type="Proteomes" id="UP000272464">
    <property type="component" value="Unassembled WGS sequence"/>
</dbReference>
<feature type="signal peptide" evidence="5">
    <location>
        <begin position="1"/>
        <end position="26"/>
    </location>
</feature>
<dbReference type="InterPro" id="IPR008979">
    <property type="entry name" value="Galactose-bd-like_sf"/>
</dbReference>
<dbReference type="PRINTS" id="PR00739">
    <property type="entry name" value="GLHYDRLASE26"/>
</dbReference>
<dbReference type="Gene3D" id="2.60.120.260">
    <property type="entry name" value="Galactose-binding domain-like"/>
    <property type="match status" value="1"/>
</dbReference>
<comment type="caution">
    <text evidence="7">The sequence shown here is derived from an EMBL/GenBank/DDBJ whole genome shotgun (WGS) entry which is preliminary data.</text>
</comment>
<dbReference type="GO" id="GO:0008810">
    <property type="term" value="F:cellulase activity"/>
    <property type="evidence" value="ECO:0007669"/>
    <property type="project" value="InterPro"/>
</dbReference>
<feature type="active site" description="Proton donor" evidence="4">
    <location>
        <position position="212"/>
    </location>
</feature>
<dbReference type="InterPro" id="IPR000805">
    <property type="entry name" value="Glyco_hydro_26"/>
</dbReference>
<dbReference type="Gene3D" id="3.20.20.80">
    <property type="entry name" value="Glycosidases"/>
    <property type="match status" value="1"/>
</dbReference>
<feature type="domain" description="GH26" evidence="6">
    <location>
        <begin position="52"/>
        <end position="398"/>
    </location>
</feature>
<dbReference type="Pfam" id="PF09212">
    <property type="entry name" value="CBM27"/>
    <property type="match status" value="1"/>
</dbReference>
<evidence type="ECO:0000256" key="2">
    <source>
        <dbReference type="ARBA" id="ARBA00022801"/>
    </source>
</evidence>
<dbReference type="PANTHER" id="PTHR40079">
    <property type="entry name" value="MANNAN ENDO-1,4-BETA-MANNOSIDASE E-RELATED"/>
    <property type="match status" value="1"/>
</dbReference>
<dbReference type="GO" id="GO:0006080">
    <property type="term" value="P:substituted mannan metabolic process"/>
    <property type="evidence" value="ECO:0007669"/>
    <property type="project" value="InterPro"/>
</dbReference>
<evidence type="ECO:0000256" key="5">
    <source>
        <dbReference type="SAM" id="SignalP"/>
    </source>
</evidence>
<dbReference type="SUPFAM" id="SSF51445">
    <property type="entry name" value="(Trans)glycosidases"/>
    <property type="match status" value="1"/>
</dbReference>
<keyword evidence="2 4" id="KW-0378">Hydrolase</keyword>
<feature type="active site" description="Nucleophile" evidence="4">
    <location>
        <position position="319"/>
    </location>
</feature>
<dbReference type="PANTHER" id="PTHR40079:SF4">
    <property type="entry name" value="GH26 DOMAIN-CONTAINING PROTEIN-RELATED"/>
    <property type="match status" value="1"/>
</dbReference>
<evidence type="ECO:0000256" key="4">
    <source>
        <dbReference type="PROSITE-ProRule" id="PRU01100"/>
    </source>
</evidence>
<dbReference type="EMBL" id="RZNX01000001">
    <property type="protein sequence ID" value="RUT35594.1"/>
    <property type="molecule type" value="Genomic_DNA"/>
</dbReference>
<evidence type="ECO:0000256" key="3">
    <source>
        <dbReference type="ARBA" id="ARBA00023295"/>
    </source>
</evidence>
<accession>A0A433XNG6</accession>
<reference evidence="7 8" key="1">
    <citation type="submission" date="2018-12" db="EMBL/GenBank/DDBJ databases">
        <authorList>
            <person name="Sun L."/>
            <person name="Chen Z."/>
        </authorList>
    </citation>
    <scope>NUCLEOTIDE SEQUENCE [LARGE SCALE GENOMIC DNA]</scope>
    <source>
        <strain evidence="7 8">3-5-3</strain>
    </source>
</reference>
<keyword evidence="8" id="KW-1185">Reference proteome</keyword>
<dbReference type="SUPFAM" id="SSF49785">
    <property type="entry name" value="Galactose-binding domain-like"/>
    <property type="match status" value="2"/>
</dbReference>
<organism evidence="7 8">
    <name type="scientific">Paenibacillus zeisoli</name>
    <dbReference type="NCBI Taxonomy" id="2496267"/>
    <lineage>
        <taxon>Bacteria</taxon>
        <taxon>Bacillati</taxon>
        <taxon>Bacillota</taxon>
        <taxon>Bacilli</taxon>
        <taxon>Bacillales</taxon>
        <taxon>Paenibacillaceae</taxon>
        <taxon>Paenibacillus</taxon>
    </lineage>
</organism>
<dbReference type="PROSITE" id="PS51764">
    <property type="entry name" value="GH26"/>
    <property type="match status" value="1"/>
</dbReference>
<dbReference type="Pfam" id="PF03425">
    <property type="entry name" value="CBM_11"/>
    <property type="match status" value="1"/>
</dbReference>
<dbReference type="OrthoDB" id="185675at2"/>
<dbReference type="Pfam" id="PF17957">
    <property type="entry name" value="Big_7"/>
    <property type="match status" value="1"/>
</dbReference>
<name>A0A433XNG6_9BACL</name>
<evidence type="ECO:0000259" key="6">
    <source>
        <dbReference type="PROSITE" id="PS51764"/>
    </source>
</evidence>
<dbReference type="Gene3D" id="2.60.120.430">
    <property type="entry name" value="Galactose-binding lectin"/>
    <property type="match status" value="1"/>
</dbReference>
<dbReference type="InterPro" id="IPR005087">
    <property type="entry name" value="CBM11"/>
</dbReference>
<dbReference type="RefSeq" id="WP_127197294.1">
    <property type="nucleotide sequence ID" value="NZ_RZNX01000001.1"/>
</dbReference>
<dbReference type="InterPro" id="IPR013783">
    <property type="entry name" value="Ig-like_fold"/>
</dbReference>
<dbReference type="InterPro" id="IPR015295">
    <property type="entry name" value="CBM27"/>
</dbReference>
<evidence type="ECO:0000313" key="8">
    <source>
        <dbReference type="Proteomes" id="UP000272464"/>
    </source>
</evidence>
<proteinExistence type="inferred from homology"/>
<dbReference type="InterPro" id="IPR022790">
    <property type="entry name" value="GH26_dom"/>
</dbReference>
<dbReference type="InterPro" id="IPR017853">
    <property type="entry name" value="GH"/>
</dbReference>
<dbReference type="GO" id="GO:0016985">
    <property type="term" value="F:mannan endo-1,4-beta-mannosidase activity"/>
    <property type="evidence" value="ECO:0007669"/>
    <property type="project" value="InterPro"/>
</dbReference>
<keyword evidence="5" id="KW-0732">Signal</keyword>
<dbReference type="Gene3D" id="2.60.40.10">
    <property type="entry name" value="Immunoglobulins"/>
    <property type="match status" value="1"/>
</dbReference>
<gene>
    <name evidence="7" type="ORF">EJP77_00805</name>
</gene>
<dbReference type="GO" id="GO:0030245">
    <property type="term" value="P:cellulose catabolic process"/>
    <property type="evidence" value="ECO:0007669"/>
    <property type="project" value="InterPro"/>
</dbReference>
<evidence type="ECO:0000256" key="1">
    <source>
        <dbReference type="ARBA" id="ARBA00007754"/>
    </source>
</evidence>
<dbReference type="AlphaFoldDB" id="A0A433XNG6"/>
<evidence type="ECO:0000313" key="7">
    <source>
        <dbReference type="EMBL" id="RUT35594.1"/>
    </source>
</evidence>
<feature type="chain" id="PRO_5019447866" evidence="5">
    <location>
        <begin position="27"/>
        <end position="865"/>
    </location>
</feature>